<dbReference type="CDD" id="cd07344">
    <property type="entry name" value="M48_yhfN_like"/>
    <property type="match status" value="1"/>
</dbReference>
<protein>
    <recommendedName>
        <fullName evidence="1">YgjP-like metallopeptidase domain-containing protein</fullName>
    </recommendedName>
</protein>
<evidence type="ECO:0000259" key="1">
    <source>
        <dbReference type="Pfam" id="PF01863"/>
    </source>
</evidence>
<dbReference type="AlphaFoldDB" id="A0A2S0KLY3"/>
<gene>
    <name evidence="2" type="ORF">C5Q98_01730</name>
</gene>
<keyword evidence="3" id="KW-1185">Reference proteome</keyword>
<dbReference type="PANTHER" id="PTHR30399:SF1">
    <property type="entry name" value="UTP PYROPHOSPHATASE"/>
    <property type="match status" value="1"/>
</dbReference>
<sequence>MFFYELENEAQDLIKIHVNFDKRRKRTLKLTWIDLNTLEIRAPYRMSKKAIKAFLNGNHKKILNSLNKEKNIIRLFKYTDTEYNNAKKILRADATEFYNELSKIYNGKLPERIQTRAQKTRWGSCSSNNTISLNVYLLQLPNELKEYVYLHELIHLEEMNHGVRFWEKLDKLCPGAKNKQKLLQKYRIPEK</sequence>
<dbReference type="InterPro" id="IPR002725">
    <property type="entry name" value="YgjP-like_metallopeptidase"/>
</dbReference>
<dbReference type="EMBL" id="CP027226">
    <property type="protein sequence ID" value="AVM42028.1"/>
    <property type="molecule type" value="Genomic_DNA"/>
</dbReference>
<evidence type="ECO:0000313" key="2">
    <source>
        <dbReference type="EMBL" id="AVM42028.1"/>
    </source>
</evidence>
<feature type="domain" description="YgjP-like metallopeptidase" evidence="1">
    <location>
        <begin position="87"/>
        <end position="185"/>
    </location>
</feature>
<dbReference type="InterPro" id="IPR053136">
    <property type="entry name" value="UTP_pyrophosphatase-like"/>
</dbReference>
<dbReference type="Pfam" id="PF01863">
    <property type="entry name" value="YgjP-like"/>
    <property type="match status" value="1"/>
</dbReference>
<reference evidence="3" key="1">
    <citation type="submission" date="2018-02" db="EMBL/GenBank/DDBJ databases">
        <authorList>
            <person name="Holder M.E."/>
            <person name="Ajami N.J."/>
            <person name="Petrosino J.F."/>
        </authorList>
    </citation>
    <scope>NUCLEOTIDE SEQUENCE [LARGE SCALE GENOMIC DNA]</scope>
    <source>
        <strain evidence="3">CCUG 47711</strain>
    </source>
</reference>
<proteinExistence type="predicted"/>
<dbReference type="PANTHER" id="PTHR30399">
    <property type="entry name" value="UNCHARACTERIZED PROTEIN YGJP"/>
    <property type="match status" value="1"/>
</dbReference>
<name>A0A2S0KLY3_9FIRM</name>
<evidence type="ECO:0000313" key="3">
    <source>
        <dbReference type="Proteomes" id="UP000237947"/>
    </source>
</evidence>
<dbReference type="Gene3D" id="3.30.2010.10">
    <property type="entry name" value="Metalloproteases ('zincins'), catalytic domain"/>
    <property type="match status" value="1"/>
</dbReference>
<dbReference type="Proteomes" id="UP000237947">
    <property type="component" value="Chromosome"/>
</dbReference>
<organism evidence="2 3">
    <name type="scientific">Fastidiosipila sanguinis</name>
    <dbReference type="NCBI Taxonomy" id="236753"/>
    <lineage>
        <taxon>Bacteria</taxon>
        <taxon>Bacillati</taxon>
        <taxon>Bacillota</taxon>
        <taxon>Clostridia</taxon>
        <taxon>Eubacteriales</taxon>
        <taxon>Oscillospiraceae</taxon>
        <taxon>Fastidiosipila</taxon>
    </lineage>
</organism>
<dbReference type="RefSeq" id="WP_106012014.1">
    <property type="nucleotide sequence ID" value="NZ_CP027226.1"/>
</dbReference>
<dbReference type="KEGG" id="fsa:C5Q98_01730"/>
<dbReference type="OrthoDB" id="9811177at2"/>
<accession>A0A2S0KLY3</accession>